<evidence type="ECO:0000313" key="1">
    <source>
        <dbReference type="EMBL" id="KPV48998.1"/>
    </source>
</evidence>
<dbReference type="Gene3D" id="3.20.20.80">
    <property type="entry name" value="Glycosidases"/>
    <property type="match status" value="1"/>
</dbReference>
<accession>A0A0P9CSJ9</accession>
<gene>
    <name evidence="1" type="ORF">SE17_35070</name>
</gene>
<dbReference type="Proteomes" id="UP000050509">
    <property type="component" value="Unassembled WGS sequence"/>
</dbReference>
<keyword evidence="2" id="KW-1185">Reference proteome</keyword>
<name>A0A0P9CSJ9_9CHLR</name>
<dbReference type="GO" id="GO:0004553">
    <property type="term" value="F:hydrolase activity, hydrolyzing O-glycosyl compounds"/>
    <property type="evidence" value="ECO:0007669"/>
    <property type="project" value="InterPro"/>
</dbReference>
<dbReference type="PANTHER" id="PTHR12631">
    <property type="entry name" value="ALPHA-L-IDURONIDASE"/>
    <property type="match status" value="1"/>
</dbReference>
<dbReference type="SUPFAM" id="SSF51445">
    <property type="entry name" value="(Trans)glycosidases"/>
    <property type="match status" value="1"/>
</dbReference>
<sequence>MDQLKTQHSAFNTSFAWAGGIEDTFIPQERPGLRALDEYELTQHYAQWREDLDRAASLGIGMLRWGVPWYRVEPQPGEFDWAWTDEVLPYMVRELGIQPIIDLMHYGTPSWLCGSFAGPSYAEYVATYAAAFARRYAGLVRFYTPLNEPTVNAEFCGRRGEWPPYLRGETGYVRVLLQIARGMQLTAHAIRAADPAAVLVAVEAMRWHTPATPAAQAAVATRDAHDLLAWDLVRGSVGAAHPLHGYLTEH</sequence>
<dbReference type="InterPro" id="IPR017853">
    <property type="entry name" value="GH"/>
</dbReference>
<comment type="caution">
    <text evidence="1">The sequence shown here is derived from an EMBL/GenBank/DDBJ whole genome shotgun (WGS) entry which is preliminary data.</text>
</comment>
<dbReference type="GO" id="GO:0005975">
    <property type="term" value="P:carbohydrate metabolic process"/>
    <property type="evidence" value="ECO:0007669"/>
    <property type="project" value="InterPro"/>
</dbReference>
<reference evidence="1 2" key="1">
    <citation type="submission" date="2015-09" db="EMBL/GenBank/DDBJ databases">
        <title>Draft genome sequence of Kouleothrix aurantiaca JCM 19913.</title>
        <authorList>
            <person name="Hemp J."/>
        </authorList>
    </citation>
    <scope>NUCLEOTIDE SEQUENCE [LARGE SCALE GENOMIC DNA]</scope>
    <source>
        <strain evidence="1 2">COM-B</strain>
    </source>
</reference>
<evidence type="ECO:0000313" key="2">
    <source>
        <dbReference type="Proteomes" id="UP000050509"/>
    </source>
</evidence>
<dbReference type="InterPro" id="IPR051923">
    <property type="entry name" value="Glycosyl_Hydrolase_39"/>
</dbReference>
<feature type="non-terminal residue" evidence="1">
    <location>
        <position position="250"/>
    </location>
</feature>
<evidence type="ECO:0008006" key="3">
    <source>
        <dbReference type="Google" id="ProtNLM"/>
    </source>
</evidence>
<proteinExistence type="predicted"/>
<dbReference type="PANTHER" id="PTHR12631:SF10">
    <property type="entry name" value="BETA-XYLOSIDASE-LIKE PROTEIN-RELATED"/>
    <property type="match status" value="1"/>
</dbReference>
<dbReference type="EMBL" id="LJCR01002260">
    <property type="protein sequence ID" value="KPV48998.1"/>
    <property type="molecule type" value="Genomic_DNA"/>
</dbReference>
<protein>
    <recommendedName>
        <fullName evidence="3">Glycoside hydrolase</fullName>
    </recommendedName>
</protein>
<organism evidence="1 2">
    <name type="scientific">Kouleothrix aurantiaca</name>
    <dbReference type="NCBI Taxonomy" id="186479"/>
    <lineage>
        <taxon>Bacteria</taxon>
        <taxon>Bacillati</taxon>
        <taxon>Chloroflexota</taxon>
        <taxon>Chloroflexia</taxon>
        <taxon>Chloroflexales</taxon>
        <taxon>Roseiflexineae</taxon>
        <taxon>Roseiflexaceae</taxon>
        <taxon>Kouleothrix</taxon>
    </lineage>
</organism>
<dbReference type="InterPro" id="IPR001360">
    <property type="entry name" value="Glyco_hydro_1"/>
</dbReference>
<dbReference type="AlphaFoldDB" id="A0A0P9CSJ9"/>
<dbReference type="Pfam" id="PF00232">
    <property type="entry name" value="Glyco_hydro_1"/>
    <property type="match status" value="1"/>
</dbReference>